<keyword evidence="1" id="KW-0812">Transmembrane</keyword>
<keyword evidence="1" id="KW-1133">Transmembrane helix</keyword>
<feature type="transmembrane region" description="Helical" evidence="1">
    <location>
        <begin position="43"/>
        <end position="65"/>
    </location>
</feature>
<evidence type="ECO:0000256" key="1">
    <source>
        <dbReference type="SAM" id="Phobius"/>
    </source>
</evidence>
<keyword evidence="1" id="KW-0472">Membrane</keyword>
<gene>
    <name evidence="2" type="ORF">ISF26_16480</name>
</gene>
<reference evidence="2 3" key="1">
    <citation type="journal article" date="2021" name="Genome Biol. Evol.">
        <title>Complete Genome Sequencing of a Novel Gloeobacter Species from a Waterfall Cave in Mexico.</title>
        <authorList>
            <person name="Saw J.H."/>
            <person name="Cardona T."/>
            <person name="Montejano G."/>
        </authorList>
    </citation>
    <scope>NUCLEOTIDE SEQUENCE [LARGE SCALE GENOMIC DNA]</scope>
    <source>
        <strain evidence="2">MG652769</strain>
    </source>
</reference>
<proteinExistence type="predicted"/>
<evidence type="ECO:0000313" key="2">
    <source>
        <dbReference type="EMBL" id="UFP93384.1"/>
    </source>
</evidence>
<protein>
    <recommendedName>
        <fullName evidence="4">DUF4870 domain-containing protein</fullName>
    </recommendedName>
</protein>
<name>A0ABY3PIH1_9CYAN</name>
<dbReference type="EMBL" id="CP063845">
    <property type="protein sequence ID" value="UFP93384.1"/>
    <property type="molecule type" value="Genomic_DNA"/>
</dbReference>
<organism evidence="2 3">
    <name type="scientific">Gloeobacter morelensis MG652769</name>
    <dbReference type="NCBI Taxonomy" id="2781736"/>
    <lineage>
        <taxon>Bacteria</taxon>
        <taxon>Bacillati</taxon>
        <taxon>Cyanobacteriota</taxon>
        <taxon>Cyanophyceae</taxon>
        <taxon>Gloeobacterales</taxon>
        <taxon>Gloeobacteraceae</taxon>
        <taxon>Gloeobacter</taxon>
        <taxon>Gloeobacter morelensis</taxon>
    </lineage>
</organism>
<feature type="transmembrane region" description="Helical" evidence="1">
    <location>
        <begin position="96"/>
        <end position="113"/>
    </location>
</feature>
<evidence type="ECO:0000313" key="3">
    <source>
        <dbReference type="Proteomes" id="UP001054846"/>
    </source>
</evidence>
<sequence length="131" mass="14694">MTNGPVRPRLEFPTALLTLATPILTFVLFFALSFSVANDLGRAFLALLVAFIIILLVGFLVPAVYRRINRGSLLVHTSASFFFGLVSALFLTLGNLIPWIICWIVLCLFWAYLPNPSFHRSLEENFGDLFN</sequence>
<evidence type="ECO:0008006" key="4">
    <source>
        <dbReference type="Google" id="ProtNLM"/>
    </source>
</evidence>
<dbReference type="RefSeq" id="WP_230840384.1">
    <property type="nucleotide sequence ID" value="NZ_CP063845.1"/>
</dbReference>
<accession>A0ABY3PIH1</accession>
<dbReference type="Proteomes" id="UP001054846">
    <property type="component" value="Chromosome"/>
</dbReference>
<keyword evidence="3" id="KW-1185">Reference proteome</keyword>
<feature type="transmembrane region" description="Helical" evidence="1">
    <location>
        <begin position="12"/>
        <end position="37"/>
    </location>
</feature>